<evidence type="ECO:0000313" key="2">
    <source>
        <dbReference type="Proteomes" id="UP000724874"/>
    </source>
</evidence>
<protein>
    <submittedName>
        <fullName evidence="1">Uncharacterized protein</fullName>
    </submittedName>
</protein>
<organism evidence="1 2">
    <name type="scientific">Gymnopilus junonius</name>
    <name type="common">Spectacular rustgill mushroom</name>
    <name type="synonym">Gymnopilus spectabilis subsp. junonius</name>
    <dbReference type="NCBI Taxonomy" id="109634"/>
    <lineage>
        <taxon>Eukaryota</taxon>
        <taxon>Fungi</taxon>
        <taxon>Dikarya</taxon>
        <taxon>Basidiomycota</taxon>
        <taxon>Agaricomycotina</taxon>
        <taxon>Agaricomycetes</taxon>
        <taxon>Agaricomycetidae</taxon>
        <taxon>Agaricales</taxon>
        <taxon>Agaricineae</taxon>
        <taxon>Hymenogastraceae</taxon>
        <taxon>Gymnopilus</taxon>
    </lineage>
</organism>
<sequence length="178" mass="20399">MRAVHSAKKHFRQCTVLKIFHCLVVYGEHFEIWAKQVRVLWGFCHVKHQNVADRLRILGRVAKDLEDTEERRALEGVDKFRLSHLDHKELQGFKATCGILKEENKMFGAPEVITGNRYAAQSRGSKEFEQSPQELECGIFEFMANMDFGPSDITKRTICKVTGSRKYLAAVPDCELAV</sequence>
<keyword evidence="2" id="KW-1185">Reference proteome</keyword>
<dbReference type="Proteomes" id="UP000724874">
    <property type="component" value="Unassembled WGS sequence"/>
</dbReference>
<proteinExistence type="predicted"/>
<comment type="caution">
    <text evidence="1">The sequence shown here is derived from an EMBL/GenBank/DDBJ whole genome shotgun (WGS) entry which is preliminary data.</text>
</comment>
<gene>
    <name evidence="1" type="ORF">CPB84DRAFT_1963162</name>
</gene>
<reference evidence="1" key="1">
    <citation type="submission" date="2020-11" db="EMBL/GenBank/DDBJ databases">
        <authorList>
            <consortium name="DOE Joint Genome Institute"/>
            <person name="Ahrendt S."/>
            <person name="Riley R."/>
            <person name="Andreopoulos W."/>
            <person name="LaButti K."/>
            <person name="Pangilinan J."/>
            <person name="Ruiz-duenas F.J."/>
            <person name="Barrasa J.M."/>
            <person name="Sanchez-Garcia M."/>
            <person name="Camarero S."/>
            <person name="Miyauchi S."/>
            <person name="Serrano A."/>
            <person name="Linde D."/>
            <person name="Babiker R."/>
            <person name="Drula E."/>
            <person name="Ayuso-Fernandez I."/>
            <person name="Pacheco R."/>
            <person name="Padilla G."/>
            <person name="Ferreira P."/>
            <person name="Barriuso J."/>
            <person name="Kellner H."/>
            <person name="Castanera R."/>
            <person name="Alfaro M."/>
            <person name="Ramirez L."/>
            <person name="Pisabarro A.G."/>
            <person name="Kuo A."/>
            <person name="Tritt A."/>
            <person name="Lipzen A."/>
            <person name="He G."/>
            <person name="Yan M."/>
            <person name="Ng V."/>
            <person name="Cullen D."/>
            <person name="Martin F."/>
            <person name="Rosso M.-N."/>
            <person name="Henrissat B."/>
            <person name="Hibbett D."/>
            <person name="Martinez A.T."/>
            <person name="Grigoriev I.V."/>
        </authorList>
    </citation>
    <scope>NUCLEOTIDE SEQUENCE</scope>
    <source>
        <strain evidence="1">AH 44721</strain>
    </source>
</reference>
<dbReference type="EMBL" id="JADNYJ010000060">
    <property type="protein sequence ID" value="KAF8895891.1"/>
    <property type="molecule type" value="Genomic_DNA"/>
</dbReference>
<name>A0A9P5NMG2_GYMJU</name>
<accession>A0A9P5NMG2</accession>
<evidence type="ECO:0000313" key="1">
    <source>
        <dbReference type="EMBL" id="KAF8895891.1"/>
    </source>
</evidence>
<dbReference type="AlphaFoldDB" id="A0A9P5NMG2"/>